<keyword evidence="3" id="KW-1185">Reference proteome</keyword>
<organism evidence="2 3">
    <name type="scientific">Commensalibacter melissae</name>
    <dbReference type="NCBI Taxonomy" id="2070537"/>
    <lineage>
        <taxon>Bacteria</taxon>
        <taxon>Pseudomonadati</taxon>
        <taxon>Pseudomonadota</taxon>
        <taxon>Alphaproteobacteria</taxon>
        <taxon>Acetobacterales</taxon>
        <taxon>Acetobacteraceae</taxon>
    </lineage>
</organism>
<accession>A0A318MVT1</accession>
<dbReference type="RefSeq" id="WP_110439172.1">
    <property type="nucleotide sequence ID" value="NZ_CP046393.1"/>
</dbReference>
<comment type="caution">
    <text evidence="2">The sequence shown here is derived from an EMBL/GenBank/DDBJ whole genome shotgun (WGS) entry which is preliminary data.</text>
</comment>
<feature type="domain" description="HTH cro/C1-type" evidence="1">
    <location>
        <begin position="8"/>
        <end position="66"/>
    </location>
</feature>
<dbReference type="SUPFAM" id="SSF47413">
    <property type="entry name" value="lambda repressor-like DNA-binding domains"/>
    <property type="match status" value="1"/>
</dbReference>
<dbReference type="Gene3D" id="2.10.109.10">
    <property type="entry name" value="Umud Fragment, subunit A"/>
    <property type="match status" value="1"/>
</dbReference>
<dbReference type="InterPro" id="IPR010982">
    <property type="entry name" value="Lambda_DNA-bd_dom_sf"/>
</dbReference>
<gene>
    <name evidence="2" type="ORF">DK869_06335</name>
</gene>
<proteinExistence type="predicted"/>
<dbReference type="Proteomes" id="UP000247565">
    <property type="component" value="Unassembled WGS sequence"/>
</dbReference>
<dbReference type="OrthoDB" id="9792157at2"/>
<evidence type="ECO:0000259" key="1">
    <source>
        <dbReference type="PROSITE" id="PS50943"/>
    </source>
</evidence>
<dbReference type="AlphaFoldDB" id="A0A318MVT1"/>
<dbReference type="SMART" id="SM00530">
    <property type="entry name" value="HTH_XRE"/>
    <property type="match status" value="1"/>
</dbReference>
<reference evidence="2 3" key="1">
    <citation type="submission" date="2018-05" db="EMBL/GenBank/DDBJ databases">
        <title>Reference genomes for bee gut microbiota database.</title>
        <authorList>
            <person name="Ellegaard K.M."/>
        </authorList>
    </citation>
    <scope>NUCLEOTIDE SEQUENCE [LARGE SCALE GENOMIC DNA]</scope>
    <source>
        <strain evidence="2 3">ESL0284</strain>
    </source>
</reference>
<dbReference type="InterPro" id="IPR001387">
    <property type="entry name" value="Cro/C1-type_HTH"/>
</dbReference>
<evidence type="ECO:0000313" key="2">
    <source>
        <dbReference type="EMBL" id="PXZ00249.1"/>
    </source>
</evidence>
<dbReference type="EMBL" id="QGLT01000003">
    <property type="protein sequence ID" value="PXZ00249.1"/>
    <property type="molecule type" value="Genomic_DNA"/>
</dbReference>
<dbReference type="CDD" id="cd00093">
    <property type="entry name" value="HTH_XRE"/>
    <property type="match status" value="1"/>
</dbReference>
<dbReference type="GO" id="GO:0003677">
    <property type="term" value="F:DNA binding"/>
    <property type="evidence" value="ECO:0007669"/>
    <property type="project" value="InterPro"/>
</dbReference>
<name>A0A318MVT1_9PROT</name>
<dbReference type="SUPFAM" id="SSF51306">
    <property type="entry name" value="LexA/Signal peptidase"/>
    <property type="match status" value="1"/>
</dbReference>
<protein>
    <recommendedName>
        <fullName evidence="1">HTH cro/C1-type domain-containing protein</fullName>
    </recommendedName>
</protein>
<sequence length="241" mass="27984">MTTIGNNVKKIRKYLKLSQSQLAERVRKLTGRCSQQTIANIENGNIRESSLLPYVALALNVKLDHLNPNIGKGKLKSQIKLTPKITQFFNSNFKVNAKKDNSDFSDHSFDNFKLDEEIPVFGTMNLIHDDFILTDTPIEYVKRPHVVTFEKDAFGISIANRNIEPIFKIGDIIILHPRKIAKKGNICLFLKVDNNLHIYTMGELIEDHQNFWLIKYYNPEKERKICKKTWQNYFTVVARFL</sequence>
<dbReference type="Gene3D" id="1.10.260.40">
    <property type="entry name" value="lambda repressor-like DNA-binding domains"/>
    <property type="match status" value="1"/>
</dbReference>
<dbReference type="InterPro" id="IPR036286">
    <property type="entry name" value="LexA/Signal_pep-like_sf"/>
</dbReference>
<dbReference type="PROSITE" id="PS50943">
    <property type="entry name" value="HTH_CROC1"/>
    <property type="match status" value="1"/>
</dbReference>
<evidence type="ECO:0000313" key="3">
    <source>
        <dbReference type="Proteomes" id="UP000247565"/>
    </source>
</evidence>
<dbReference type="Pfam" id="PF01381">
    <property type="entry name" value="HTH_3"/>
    <property type="match status" value="1"/>
</dbReference>